<dbReference type="EMBL" id="VSSQ01075475">
    <property type="protein sequence ID" value="MPN26064.1"/>
    <property type="molecule type" value="Genomic_DNA"/>
</dbReference>
<name>A0A645GQ26_9ZZZZ</name>
<proteinExistence type="predicted"/>
<dbReference type="AlphaFoldDB" id="A0A645GQ26"/>
<reference evidence="1" key="1">
    <citation type="submission" date="2019-08" db="EMBL/GenBank/DDBJ databases">
        <authorList>
            <person name="Kucharzyk K."/>
            <person name="Murdoch R.W."/>
            <person name="Higgins S."/>
            <person name="Loffler F."/>
        </authorList>
    </citation>
    <scope>NUCLEOTIDE SEQUENCE</scope>
</reference>
<accession>A0A645GQ26</accession>
<protein>
    <submittedName>
        <fullName evidence="1">Uncharacterized protein</fullName>
    </submittedName>
</protein>
<organism evidence="1">
    <name type="scientific">bioreactor metagenome</name>
    <dbReference type="NCBI Taxonomy" id="1076179"/>
    <lineage>
        <taxon>unclassified sequences</taxon>
        <taxon>metagenomes</taxon>
        <taxon>ecological metagenomes</taxon>
    </lineage>
</organism>
<gene>
    <name evidence="1" type="ORF">SDC9_173486</name>
</gene>
<comment type="caution">
    <text evidence="1">The sequence shown here is derived from an EMBL/GenBank/DDBJ whole genome shotgun (WGS) entry which is preliminary data.</text>
</comment>
<evidence type="ECO:0000313" key="1">
    <source>
        <dbReference type="EMBL" id="MPN26064.1"/>
    </source>
</evidence>
<sequence length="84" mass="9208">MHGGLAHSSPGLWIAEEARIAIAVMKSHLDDRGRHFVAEQAAVNLRVATAIGHTGAIIPCDFKRGNTQCNQIVIHFLARELRQL</sequence>